<evidence type="ECO:0000313" key="1">
    <source>
        <dbReference type="EMBL" id="MCZ4590635.1"/>
    </source>
</evidence>
<gene>
    <name evidence="1" type="ORF">O4328_44710</name>
    <name evidence="2" type="ORF">Q5707_39300</name>
    <name evidence="3" type="ORF">Q5707_45695</name>
</gene>
<dbReference type="AlphaFoldDB" id="A0AAX3YQV2"/>
<evidence type="ECO:0000313" key="3">
    <source>
        <dbReference type="EMBL" id="WLF52635.1"/>
    </source>
</evidence>
<evidence type="ECO:0000313" key="5">
    <source>
        <dbReference type="Proteomes" id="UP001231166"/>
    </source>
</evidence>
<protein>
    <recommendedName>
        <fullName evidence="6">GrpB family protein</fullName>
    </recommendedName>
</protein>
<keyword evidence="4" id="KW-1185">Reference proteome</keyword>
<keyword evidence="2" id="KW-0614">Plasmid</keyword>
<proteinExistence type="predicted"/>
<sequence>MISGEQRPVWTVQAPVGGWGPPWPQAAEIAQMIPSEQWTLIGGLMVQLHAVRAGVPPTRATVDVDMILHIETGAATFGGVRARLEQIGYELQMPVRGAGAPFRTFGWCRAGRCDGRRSPGTPVSAEGVGT</sequence>
<dbReference type="Proteomes" id="UP001066327">
    <property type="component" value="Unassembled WGS sequence"/>
</dbReference>
<organism evidence="2 5">
    <name type="scientific">Rhodococcus opacus</name>
    <name type="common">Nocardia opaca</name>
    <dbReference type="NCBI Taxonomy" id="37919"/>
    <lineage>
        <taxon>Bacteria</taxon>
        <taxon>Bacillati</taxon>
        <taxon>Actinomycetota</taxon>
        <taxon>Actinomycetes</taxon>
        <taxon>Mycobacteriales</taxon>
        <taxon>Nocardiaceae</taxon>
        <taxon>Rhodococcus</taxon>
    </lineage>
</organism>
<reference evidence="1" key="1">
    <citation type="submission" date="2022-12" db="EMBL/GenBank/DDBJ databases">
        <authorList>
            <person name="Krivoruchko A.V."/>
            <person name="Elkin A."/>
        </authorList>
    </citation>
    <scope>NUCLEOTIDE SEQUENCE</scope>
    <source>
        <strain evidence="1">IEGM 249</strain>
    </source>
</reference>
<reference evidence="2" key="2">
    <citation type="submission" date="2023-07" db="EMBL/GenBank/DDBJ databases">
        <title>Genomic analysis of Rhodococcus opacus VOC-14 with glycol ethers degradation activity.</title>
        <authorList>
            <person name="Narkevich D.A."/>
            <person name="Hlushen A.M."/>
            <person name="Akhremchuk A.E."/>
            <person name="Sikolenko M.A."/>
            <person name="Valentovich L.N."/>
        </authorList>
    </citation>
    <scope>NUCLEOTIDE SEQUENCE</scope>
    <source>
        <strain evidence="2">VOC-14</strain>
        <plasmid evidence="2">pRho-VOC14-L</plasmid>
    </source>
</reference>
<dbReference type="Proteomes" id="UP001231166">
    <property type="component" value="Plasmid pRho-VOC14-L"/>
</dbReference>
<evidence type="ECO:0000313" key="4">
    <source>
        <dbReference type="Proteomes" id="UP001066327"/>
    </source>
</evidence>
<dbReference type="EMBL" id="CP130956">
    <property type="protein sequence ID" value="WLF52635.1"/>
    <property type="molecule type" value="Genomic_DNA"/>
</dbReference>
<evidence type="ECO:0008006" key="6">
    <source>
        <dbReference type="Google" id="ProtNLM"/>
    </source>
</evidence>
<dbReference type="RefSeq" id="WP_269593164.1">
    <property type="nucleotide sequence ID" value="NZ_CP130956.1"/>
</dbReference>
<dbReference type="EMBL" id="CP130956">
    <property type="protein sequence ID" value="WLF51568.1"/>
    <property type="molecule type" value="Genomic_DNA"/>
</dbReference>
<accession>A0AAX3YQV2</accession>
<dbReference type="EMBL" id="JAPWIS010000065">
    <property type="protein sequence ID" value="MCZ4590635.1"/>
    <property type="molecule type" value="Genomic_DNA"/>
</dbReference>
<name>A0AAX3YQV2_RHOOP</name>
<geneLocation type="plasmid" evidence="2 5">
    <name>pRho-VOC14-L</name>
</geneLocation>
<evidence type="ECO:0000313" key="2">
    <source>
        <dbReference type="EMBL" id="WLF51568.1"/>
    </source>
</evidence>